<dbReference type="InterPro" id="IPR050065">
    <property type="entry name" value="GlmU-like"/>
</dbReference>
<evidence type="ECO:0000313" key="4">
    <source>
        <dbReference type="EMBL" id="RHE98677.1"/>
    </source>
</evidence>
<evidence type="ECO:0000259" key="3">
    <source>
        <dbReference type="Pfam" id="PF12804"/>
    </source>
</evidence>
<dbReference type="EMBL" id="QSKW01000007">
    <property type="protein sequence ID" value="RHE98677.1"/>
    <property type="molecule type" value="Genomic_DNA"/>
</dbReference>
<evidence type="ECO:0000256" key="2">
    <source>
        <dbReference type="ARBA" id="ARBA00022695"/>
    </source>
</evidence>
<evidence type="ECO:0000313" key="5">
    <source>
        <dbReference type="Proteomes" id="UP000286271"/>
    </source>
</evidence>
<protein>
    <submittedName>
        <fullName evidence="4">Phosphocholine cytidylyltransferase family protein</fullName>
    </submittedName>
</protein>
<proteinExistence type="predicted"/>
<dbReference type="Gene3D" id="3.90.550.10">
    <property type="entry name" value="Spore Coat Polysaccharide Biosynthesis Protein SpsA, Chain A"/>
    <property type="match status" value="1"/>
</dbReference>
<reference evidence="4 5" key="1">
    <citation type="submission" date="2018-08" db="EMBL/GenBank/DDBJ databases">
        <title>A genome reference for cultivated species of the human gut microbiota.</title>
        <authorList>
            <person name="Zou Y."/>
            <person name="Xue W."/>
            <person name="Luo G."/>
        </authorList>
    </citation>
    <scope>NUCLEOTIDE SEQUENCE [LARGE SCALE GENOMIC DNA]</scope>
    <source>
        <strain evidence="4 5">AM27-11</strain>
    </source>
</reference>
<dbReference type="Proteomes" id="UP000286271">
    <property type="component" value="Unassembled WGS sequence"/>
</dbReference>
<accession>A0A3R6G6R4</accession>
<dbReference type="InterPro" id="IPR029044">
    <property type="entry name" value="Nucleotide-diphossugar_trans"/>
</dbReference>
<dbReference type="SUPFAM" id="SSF53448">
    <property type="entry name" value="Nucleotide-diphospho-sugar transferases"/>
    <property type="match status" value="1"/>
</dbReference>
<keyword evidence="1 4" id="KW-0808">Transferase</keyword>
<organism evidence="4 5">
    <name type="scientific">Roseburia inulinivorans</name>
    <dbReference type="NCBI Taxonomy" id="360807"/>
    <lineage>
        <taxon>Bacteria</taxon>
        <taxon>Bacillati</taxon>
        <taxon>Bacillota</taxon>
        <taxon>Clostridia</taxon>
        <taxon>Lachnospirales</taxon>
        <taxon>Lachnospiraceae</taxon>
        <taxon>Roseburia</taxon>
    </lineage>
</organism>
<dbReference type="PANTHER" id="PTHR43584:SF8">
    <property type="entry name" value="N-ACETYLMURAMATE ALPHA-1-PHOSPHATE URIDYLYLTRANSFERASE"/>
    <property type="match status" value="1"/>
</dbReference>
<name>A0A3R6G6R4_9FIRM</name>
<dbReference type="RefSeq" id="WP_118930000.1">
    <property type="nucleotide sequence ID" value="NZ_QSKW01000007.1"/>
</dbReference>
<feature type="domain" description="MobA-like NTP transferase" evidence="3">
    <location>
        <begin position="3"/>
        <end position="122"/>
    </location>
</feature>
<gene>
    <name evidence="4" type="ORF">DW707_06635</name>
</gene>
<sequence>MKALILNSGLGKRMGKYTEHNPKCMVPLEGGTTIVARQMALLQKCGVKEVVMTTGPYADLLEEHVRKAGIDMKIQFINNPKYGETNYIYSIYLAREFLKDEIILMHGDLVYEESVLQDVIDAKYSCMTVSSTVELPEKDFKAVIQNGRITAVGIEFMENALAAQPLYHLTKEDWMTWLEEIVAFCERGEITCYAENAMNQVSGNMQLYPFDYKERICQEVDKEEDLMDVRKKLGLN</sequence>
<dbReference type="PANTHER" id="PTHR43584">
    <property type="entry name" value="NUCLEOTIDYL TRANSFERASE"/>
    <property type="match status" value="1"/>
</dbReference>
<dbReference type="InterPro" id="IPR025877">
    <property type="entry name" value="MobA-like_NTP_Trfase"/>
</dbReference>
<dbReference type="GO" id="GO:0016779">
    <property type="term" value="F:nucleotidyltransferase activity"/>
    <property type="evidence" value="ECO:0007669"/>
    <property type="project" value="UniProtKB-KW"/>
</dbReference>
<keyword evidence="2 4" id="KW-0548">Nucleotidyltransferase</keyword>
<evidence type="ECO:0000256" key="1">
    <source>
        <dbReference type="ARBA" id="ARBA00022679"/>
    </source>
</evidence>
<dbReference type="AlphaFoldDB" id="A0A3R6G6R4"/>
<dbReference type="Pfam" id="PF12804">
    <property type="entry name" value="NTP_transf_3"/>
    <property type="match status" value="1"/>
</dbReference>
<comment type="caution">
    <text evidence="4">The sequence shown here is derived from an EMBL/GenBank/DDBJ whole genome shotgun (WGS) entry which is preliminary data.</text>
</comment>